<organism evidence="1">
    <name type="scientific">hydrothermal vent metagenome</name>
    <dbReference type="NCBI Taxonomy" id="652676"/>
    <lineage>
        <taxon>unclassified sequences</taxon>
        <taxon>metagenomes</taxon>
        <taxon>ecological metagenomes</taxon>
    </lineage>
</organism>
<protein>
    <submittedName>
        <fullName evidence="1">Uncharacterized protein</fullName>
    </submittedName>
</protein>
<gene>
    <name evidence="1" type="ORF">MNBD_GAMMA06-1642</name>
</gene>
<proteinExistence type="predicted"/>
<sequence length="278" mass="30571">MAVDFSKKPHILAVHGVQTGDNSDITSDKQIKTLVDKSLSNLGMQKDYKVSGFFYEDVNDKAQTFYQYFFKAISGGNPLVGKALSAVVDATGDVVTAAKDTSTAGKIRKNLRAQILKSYKSGNQLIIIAHSLGTVYALDVICELMANSNYFKDDDITTWPIQGYVSMGSPLGLDLNILGLPVFAKRNIETLSAATSIFPWHNYYNRLDPVVSGNVFGKPIIVDGNKGPVEKRYGDDAMLAKWLLQGHAVTSGNQWVSAHTAYWRNPKIGDQLVNMLWD</sequence>
<reference evidence="1" key="1">
    <citation type="submission" date="2018-06" db="EMBL/GenBank/DDBJ databases">
        <authorList>
            <person name="Zhirakovskaya E."/>
        </authorList>
    </citation>
    <scope>NUCLEOTIDE SEQUENCE</scope>
</reference>
<accession>A0A3B0WIE5</accession>
<dbReference type="AlphaFoldDB" id="A0A3B0WIE5"/>
<evidence type="ECO:0000313" key="1">
    <source>
        <dbReference type="EMBL" id="VAW50397.1"/>
    </source>
</evidence>
<dbReference type="EMBL" id="UOFD01000012">
    <property type="protein sequence ID" value="VAW50397.1"/>
    <property type="molecule type" value="Genomic_DNA"/>
</dbReference>
<name>A0A3B0WIE5_9ZZZZ</name>
<dbReference type="InterPro" id="IPR029058">
    <property type="entry name" value="AB_hydrolase_fold"/>
</dbReference>
<dbReference type="SUPFAM" id="SSF53474">
    <property type="entry name" value="alpha/beta-Hydrolases"/>
    <property type="match status" value="1"/>
</dbReference>